<dbReference type="InterPro" id="IPR018772">
    <property type="entry name" value="Transcription_activator_HlyU"/>
</dbReference>
<keyword evidence="3" id="KW-1185">Reference proteome</keyword>
<evidence type="ECO:0000313" key="3">
    <source>
        <dbReference type="Proteomes" id="UP001294412"/>
    </source>
</evidence>
<accession>A0ABU5I697</accession>
<dbReference type="Proteomes" id="UP001294412">
    <property type="component" value="Unassembled WGS sequence"/>
</dbReference>
<proteinExistence type="predicted"/>
<comment type="caution">
    <text evidence="2">The sequence shown here is derived from an EMBL/GenBank/DDBJ whole genome shotgun (WGS) entry which is preliminary data.</text>
</comment>
<sequence length="95" mass="10493">MSFLKRLFGGGSSSEPAPDMRGDPERYEGFTITSAPMPEGGQFRLSALIEKTVEGKPRAHRLIRADLFPSRAEADAAALRKARRVIDEQGDRLFS</sequence>
<organism evidence="2 3">
    <name type="scientific">Fulvimarina uroteuthidis</name>
    <dbReference type="NCBI Taxonomy" id="3098149"/>
    <lineage>
        <taxon>Bacteria</taxon>
        <taxon>Pseudomonadati</taxon>
        <taxon>Pseudomonadota</taxon>
        <taxon>Alphaproteobacteria</taxon>
        <taxon>Hyphomicrobiales</taxon>
        <taxon>Aurantimonadaceae</taxon>
        <taxon>Fulvimarina</taxon>
    </lineage>
</organism>
<dbReference type="RefSeq" id="WP_322187152.1">
    <property type="nucleotide sequence ID" value="NZ_JAXLPB010000003.1"/>
</dbReference>
<feature type="compositionally biased region" description="Basic and acidic residues" evidence="1">
    <location>
        <begin position="18"/>
        <end position="28"/>
    </location>
</feature>
<evidence type="ECO:0000313" key="2">
    <source>
        <dbReference type="EMBL" id="MDY8109671.1"/>
    </source>
</evidence>
<feature type="region of interest" description="Disordered" evidence="1">
    <location>
        <begin position="1"/>
        <end position="28"/>
    </location>
</feature>
<reference evidence="2 3" key="1">
    <citation type="submission" date="2023-12" db="EMBL/GenBank/DDBJ databases">
        <title>Description of Novel Strain Fulvimarina sp. 2208YS6-2-32 isolated from Uroteuthis (Photololigo) edulis.</title>
        <authorList>
            <person name="Park J.-S."/>
        </authorList>
    </citation>
    <scope>NUCLEOTIDE SEQUENCE [LARGE SCALE GENOMIC DNA]</scope>
    <source>
        <strain evidence="2 3">2208YS6-2-32</strain>
    </source>
</reference>
<name>A0ABU5I697_9HYPH</name>
<protein>
    <submittedName>
        <fullName evidence="2">HlyU family transcriptional regulator</fullName>
    </submittedName>
</protein>
<evidence type="ECO:0000256" key="1">
    <source>
        <dbReference type="SAM" id="MobiDB-lite"/>
    </source>
</evidence>
<dbReference type="Pfam" id="PF10115">
    <property type="entry name" value="HlyU"/>
    <property type="match status" value="1"/>
</dbReference>
<dbReference type="EMBL" id="JAXLPB010000003">
    <property type="protein sequence ID" value="MDY8109671.1"/>
    <property type="molecule type" value="Genomic_DNA"/>
</dbReference>
<gene>
    <name evidence="2" type="ORF">U0C82_11035</name>
</gene>